<name>A0A3N1HNH7_9ACTN</name>
<evidence type="ECO:0000313" key="2">
    <source>
        <dbReference type="Proteomes" id="UP000276232"/>
    </source>
</evidence>
<dbReference type="InterPro" id="IPR021456">
    <property type="entry name" value="DUF3107"/>
</dbReference>
<gene>
    <name evidence="1" type="ORF">EDC03_1519</name>
</gene>
<dbReference type="RefSeq" id="WP_123379581.1">
    <property type="nucleotide sequence ID" value="NZ_RJKN01000003.1"/>
</dbReference>
<dbReference type="OrthoDB" id="3268468at2"/>
<dbReference type="EMBL" id="RJKN01000003">
    <property type="protein sequence ID" value="ROP43922.1"/>
    <property type="molecule type" value="Genomic_DNA"/>
</dbReference>
<keyword evidence="2" id="KW-1185">Reference proteome</keyword>
<organism evidence="1 2">
    <name type="scientific">Pseudokineococcus lusitanus</name>
    <dbReference type="NCBI Taxonomy" id="763993"/>
    <lineage>
        <taxon>Bacteria</taxon>
        <taxon>Bacillati</taxon>
        <taxon>Actinomycetota</taxon>
        <taxon>Actinomycetes</taxon>
        <taxon>Kineosporiales</taxon>
        <taxon>Kineosporiaceae</taxon>
        <taxon>Pseudokineococcus</taxon>
    </lineage>
</organism>
<reference evidence="1 2" key="1">
    <citation type="journal article" date="2015" name="Stand. Genomic Sci.">
        <title>Genomic Encyclopedia of Bacterial and Archaeal Type Strains, Phase III: the genomes of soil and plant-associated and newly described type strains.</title>
        <authorList>
            <person name="Whitman W.B."/>
            <person name="Woyke T."/>
            <person name="Klenk H.P."/>
            <person name="Zhou Y."/>
            <person name="Lilburn T.G."/>
            <person name="Beck B.J."/>
            <person name="De Vos P."/>
            <person name="Vandamme P."/>
            <person name="Eisen J.A."/>
            <person name="Garrity G."/>
            <person name="Hugenholtz P."/>
            <person name="Kyrpides N.C."/>
        </authorList>
    </citation>
    <scope>NUCLEOTIDE SEQUENCE [LARGE SCALE GENOMIC DNA]</scope>
    <source>
        <strain evidence="1 2">CECT 7306</strain>
    </source>
</reference>
<comment type="caution">
    <text evidence="1">The sequence shown here is derived from an EMBL/GenBank/DDBJ whole genome shotgun (WGS) entry which is preliminary data.</text>
</comment>
<dbReference type="Proteomes" id="UP000276232">
    <property type="component" value="Unassembled WGS sequence"/>
</dbReference>
<proteinExistence type="predicted"/>
<dbReference type="AlphaFoldDB" id="A0A3N1HNH7"/>
<dbReference type="Pfam" id="PF11305">
    <property type="entry name" value="DUF3107"/>
    <property type="match status" value="1"/>
</dbReference>
<accession>A0A3N1HNH7</accession>
<protein>
    <submittedName>
        <fullName evidence="1">Uncharacterized protein DUF3107</fullName>
    </submittedName>
</protein>
<evidence type="ECO:0000313" key="1">
    <source>
        <dbReference type="EMBL" id="ROP43922.1"/>
    </source>
</evidence>
<dbReference type="InParanoid" id="A0A3N1HNH7"/>
<sequence length="74" mass="7860">MEIRIGVQNVAREIVLESDQEPDEVARLVEAAVNDGAALQLVDEKGRRVLVPAGVLGYVEVAGETARRVGFGSA</sequence>